<comment type="caution">
    <text evidence="3">The sequence shown here is derived from an EMBL/GenBank/DDBJ whole genome shotgun (WGS) entry which is preliminary data.</text>
</comment>
<sequence length="195" mass="22316">MQIEDPLDLSHRFPNPRISMIVVISDTHGEVENIRSILNKLRESNPDLVVHLGDDYDDASFLSEFPLVRVPGVYESYYSRPDIPNRILLNLSGWVALATHSHLRHENDLPWDPDPKELAERRAIDIILHGHTHIPRAEEEGGVIYINPGHMKSHDKKGYPPTFSLIEVGDELRVNILDLSGKVIMERSFPRKRPI</sequence>
<dbReference type="SUPFAM" id="SSF56300">
    <property type="entry name" value="Metallo-dependent phosphatases"/>
    <property type="match status" value="1"/>
</dbReference>
<keyword evidence="1" id="KW-0479">Metal-binding</keyword>
<name>A0A3R9P8V1_9CREN</name>
<gene>
    <name evidence="3" type="ORF">D9Q81_09185</name>
</gene>
<evidence type="ECO:0000313" key="4">
    <source>
        <dbReference type="Proteomes" id="UP000278149"/>
    </source>
</evidence>
<dbReference type="GO" id="GO:0016787">
    <property type="term" value="F:hydrolase activity"/>
    <property type="evidence" value="ECO:0007669"/>
    <property type="project" value="UniProtKB-UniRule"/>
</dbReference>
<comment type="similarity">
    <text evidence="1">Belongs to the metallophosphoesterase superfamily. YfcE family.</text>
</comment>
<dbReference type="PANTHER" id="PTHR43165:SF1">
    <property type="entry name" value="PHOSPHODIESTERASE MJ0936"/>
    <property type="match status" value="1"/>
</dbReference>
<dbReference type="Proteomes" id="UP000278149">
    <property type="component" value="Unassembled WGS sequence"/>
</dbReference>
<dbReference type="NCBIfam" id="TIGR00040">
    <property type="entry name" value="yfcE"/>
    <property type="match status" value="1"/>
</dbReference>
<evidence type="ECO:0000256" key="1">
    <source>
        <dbReference type="RuleBase" id="RU362039"/>
    </source>
</evidence>
<dbReference type="Pfam" id="PF12850">
    <property type="entry name" value="Metallophos_2"/>
    <property type="match status" value="1"/>
</dbReference>
<accession>A0A3R9P8V1</accession>
<protein>
    <recommendedName>
        <fullName evidence="1">Phosphoesterase</fullName>
        <ecNumber evidence="1">3.1.4.-</ecNumber>
    </recommendedName>
</protein>
<dbReference type="InterPro" id="IPR000979">
    <property type="entry name" value="Phosphodiesterase_MJ0936/Vps29"/>
</dbReference>
<dbReference type="PANTHER" id="PTHR43165">
    <property type="entry name" value="METALLOPHOSPHOESTERASE"/>
    <property type="match status" value="1"/>
</dbReference>
<reference evidence="3 4" key="1">
    <citation type="submission" date="2018-10" db="EMBL/GenBank/DDBJ databases">
        <title>Co-occurring genomic capacity for anaerobic methane metabolism and dissimilatory sulfite reduction discovered in the Korarchaeota.</title>
        <authorList>
            <person name="Mckay L.J."/>
            <person name="Dlakic M."/>
            <person name="Fields M.W."/>
            <person name="Delmont T.O."/>
            <person name="Eren A.M."/>
            <person name="Jay Z.J."/>
            <person name="Klingelsmith K.B."/>
            <person name="Rusch D.B."/>
            <person name="Inskeep W.P."/>
        </authorList>
    </citation>
    <scope>NUCLEOTIDE SEQUENCE [LARGE SCALE GENOMIC DNA]</scope>
    <source>
        <strain evidence="3 4">WS</strain>
    </source>
</reference>
<dbReference type="InterPro" id="IPR024654">
    <property type="entry name" value="Calcineurin-like_PHP_lpxH"/>
</dbReference>
<dbReference type="GO" id="GO:0046872">
    <property type="term" value="F:metal ion binding"/>
    <property type="evidence" value="ECO:0007669"/>
    <property type="project" value="UniProtKB-KW"/>
</dbReference>
<proteinExistence type="inferred from homology"/>
<comment type="cofactor">
    <cofactor evidence="1">
        <name>a divalent metal cation</name>
        <dbReference type="ChEBI" id="CHEBI:60240"/>
    </cofactor>
</comment>
<evidence type="ECO:0000259" key="2">
    <source>
        <dbReference type="Pfam" id="PF12850"/>
    </source>
</evidence>
<dbReference type="EMBL" id="RCOR01000050">
    <property type="protein sequence ID" value="RSN67043.1"/>
    <property type="molecule type" value="Genomic_DNA"/>
</dbReference>
<evidence type="ECO:0000313" key="3">
    <source>
        <dbReference type="EMBL" id="RSN67043.1"/>
    </source>
</evidence>
<feature type="domain" description="Calcineurin-like phosphoesterase" evidence="2">
    <location>
        <begin position="21"/>
        <end position="169"/>
    </location>
</feature>
<dbReference type="Gene3D" id="3.60.21.10">
    <property type="match status" value="1"/>
</dbReference>
<dbReference type="EC" id="3.1.4.-" evidence="1"/>
<dbReference type="InterPro" id="IPR053193">
    <property type="entry name" value="MetalloPDE_YfcE-like"/>
</dbReference>
<dbReference type="AlphaFoldDB" id="A0A3R9P8V1"/>
<dbReference type="InterPro" id="IPR029052">
    <property type="entry name" value="Metallo-depent_PP-like"/>
</dbReference>
<organism evidence="3 4">
    <name type="scientific">Candidatus Korarchaeum cryptofilum</name>
    <dbReference type="NCBI Taxonomy" id="498846"/>
    <lineage>
        <taxon>Archaea</taxon>
        <taxon>Thermoproteota</taxon>
        <taxon>Candidatus Korarchaeia</taxon>
        <taxon>Candidatus Korarchaeales</taxon>
        <taxon>Candidatus Korarchaeaceae</taxon>
        <taxon>Candidatus Korarchaeum</taxon>
    </lineage>
</organism>